<organism evidence="1 2">
    <name type="scientific">Cirrhinus molitorella</name>
    <name type="common">mud carp</name>
    <dbReference type="NCBI Taxonomy" id="172907"/>
    <lineage>
        <taxon>Eukaryota</taxon>
        <taxon>Metazoa</taxon>
        <taxon>Chordata</taxon>
        <taxon>Craniata</taxon>
        <taxon>Vertebrata</taxon>
        <taxon>Euteleostomi</taxon>
        <taxon>Actinopterygii</taxon>
        <taxon>Neopterygii</taxon>
        <taxon>Teleostei</taxon>
        <taxon>Ostariophysi</taxon>
        <taxon>Cypriniformes</taxon>
        <taxon>Cyprinidae</taxon>
        <taxon>Labeoninae</taxon>
        <taxon>Labeonini</taxon>
        <taxon>Cirrhinus</taxon>
    </lineage>
</organism>
<reference evidence="1 2" key="1">
    <citation type="submission" date="2023-09" db="EMBL/GenBank/DDBJ databases">
        <authorList>
            <person name="Wang M."/>
        </authorList>
    </citation>
    <scope>NUCLEOTIDE SEQUENCE [LARGE SCALE GENOMIC DNA]</scope>
    <source>
        <strain evidence="1">GT-2023</strain>
        <tissue evidence="1">Liver</tissue>
    </source>
</reference>
<protein>
    <submittedName>
        <fullName evidence="1">Uncharacterized protein</fullName>
    </submittedName>
</protein>
<evidence type="ECO:0000313" key="2">
    <source>
        <dbReference type="Proteomes" id="UP001558613"/>
    </source>
</evidence>
<comment type="caution">
    <text evidence="1">The sequence shown here is derived from an EMBL/GenBank/DDBJ whole genome shotgun (WGS) entry which is preliminary data.</text>
</comment>
<dbReference type="Proteomes" id="UP001558613">
    <property type="component" value="Unassembled WGS sequence"/>
</dbReference>
<sequence>MRVVGFGEQLSFSYYGTHQHCKLERAPDILQTLSPPCALCCHTLCIPDQSCQSLPSLPQQPPPKALGSSNATLCPATLPDYMDVQSSCSLGSLGVSRRERAVSEYPGRRDAADISHHTHTRPLEQLVPVDFPAACSSLS</sequence>
<proteinExistence type="predicted"/>
<dbReference type="EMBL" id="JAYMGO010000021">
    <property type="protein sequence ID" value="KAL1252957.1"/>
    <property type="molecule type" value="Genomic_DNA"/>
</dbReference>
<gene>
    <name evidence="1" type="ORF">QQF64_017650</name>
</gene>
<name>A0ABR3LMW5_9TELE</name>
<evidence type="ECO:0000313" key="1">
    <source>
        <dbReference type="EMBL" id="KAL1252957.1"/>
    </source>
</evidence>
<keyword evidence="2" id="KW-1185">Reference proteome</keyword>
<accession>A0ABR3LMW5</accession>